<comment type="caution">
    <text evidence="1">The sequence shown here is derived from an EMBL/GenBank/DDBJ whole genome shotgun (WGS) entry which is preliminary data.</text>
</comment>
<reference evidence="1" key="1">
    <citation type="submission" date="2022-07" db="EMBL/GenBank/DDBJ databases">
        <title>Phylogenomic reconstructions and comparative analyses of Kickxellomycotina fungi.</title>
        <authorList>
            <person name="Reynolds N.K."/>
            <person name="Stajich J.E."/>
            <person name="Barry K."/>
            <person name="Grigoriev I.V."/>
            <person name="Crous P."/>
            <person name="Smith M.E."/>
        </authorList>
    </citation>
    <scope>NUCLEOTIDE SEQUENCE</scope>
    <source>
        <strain evidence="1">CBS 190363</strain>
    </source>
</reference>
<name>A0ACC1M9K7_9FUNG</name>
<accession>A0ACC1M9K7</accession>
<dbReference type="Proteomes" id="UP001139981">
    <property type="component" value="Unassembled WGS sequence"/>
</dbReference>
<protein>
    <submittedName>
        <fullName evidence="1">Uncharacterized protein</fullName>
    </submittedName>
</protein>
<keyword evidence="2" id="KW-1185">Reference proteome</keyword>
<dbReference type="EMBL" id="JANBVB010000020">
    <property type="protein sequence ID" value="KAJ2899697.1"/>
    <property type="molecule type" value="Genomic_DNA"/>
</dbReference>
<sequence>MAKQSSKGTGPNWSKMSELVAFPGSDKWCSEYITENTAYTEFVIPKDLTSGVYYVRGEILDVEMAYKSNYDDYTMGPASYANCFMVNVTDGGAGKLEHTEDLINAYKPLYKKAMGANPIVPASIKMPGFALPKGSGPTNIKAAA</sequence>
<proteinExistence type="predicted"/>
<gene>
    <name evidence="1" type="ORF">IWW38_000886</name>
</gene>
<evidence type="ECO:0000313" key="2">
    <source>
        <dbReference type="Proteomes" id="UP001139981"/>
    </source>
</evidence>
<organism evidence="1 2">
    <name type="scientific">Coemansia aciculifera</name>
    <dbReference type="NCBI Taxonomy" id="417176"/>
    <lineage>
        <taxon>Eukaryota</taxon>
        <taxon>Fungi</taxon>
        <taxon>Fungi incertae sedis</taxon>
        <taxon>Zoopagomycota</taxon>
        <taxon>Kickxellomycotina</taxon>
        <taxon>Kickxellomycetes</taxon>
        <taxon>Kickxellales</taxon>
        <taxon>Kickxellaceae</taxon>
        <taxon>Coemansia</taxon>
    </lineage>
</organism>
<evidence type="ECO:0000313" key="1">
    <source>
        <dbReference type="EMBL" id="KAJ2899697.1"/>
    </source>
</evidence>